<proteinExistence type="predicted"/>
<protein>
    <submittedName>
        <fullName evidence="1">Uncharacterized protein</fullName>
    </submittedName>
</protein>
<reference evidence="1" key="1">
    <citation type="journal article" date="2015" name="Nature">
        <title>Complex archaea that bridge the gap between prokaryotes and eukaryotes.</title>
        <authorList>
            <person name="Spang A."/>
            <person name="Saw J.H."/>
            <person name="Jorgensen S.L."/>
            <person name="Zaremba-Niedzwiedzka K."/>
            <person name="Martijn J."/>
            <person name="Lind A.E."/>
            <person name="van Eijk R."/>
            <person name="Schleper C."/>
            <person name="Guy L."/>
            <person name="Ettema T.J."/>
        </authorList>
    </citation>
    <scope>NUCLEOTIDE SEQUENCE</scope>
</reference>
<organism evidence="1">
    <name type="scientific">marine sediment metagenome</name>
    <dbReference type="NCBI Taxonomy" id="412755"/>
    <lineage>
        <taxon>unclassified sequences</taxon>
        <taxon>metagenomes</taxon>
        <taxon>ecological metagenomes</taxon>
    </lineage>
</organism>
<dbReference type="EMBL" id="LAZR01000704">
    <property type="protein sequence ID" value="KKN60119.1"/>
    <property type="molecule type" value="Genomic_DNA"/>
</dbReference>
<dbReference type="AlphaFoldDB" id="A0A0F9RZ13"/>
<sequence>MMRQDDRRYLISVLWNWRKELVQTMTKNYHHAKKDEKIIRMRTLYKKEIATCDRILREIKFSKKRPREREKG</sequence>
<evidence type="ECO:0000313" key="1">
    <source>
        <dbReference type="EMBL" id="KKN60119.1"/>
    </source>
</evidence>
<name>A0A0F9RZ13_9ZZZZ</name>
<accession>A0A0F9RZ13</accession>
<gene>
    <name evidence="1" type="ORF">LCGC14_0534970</name>
</gene>
<comment type="caution">
    <text evidence="1">The sequence shown here is derived from an EMBL/GenBank/DDBJ whole genome shotgun (WGS) entry which is preliminary data.</text>
</comment>